<evidence type="ECO:0000256" key="9">
    <source>
        <dbReference type="ARBA" id="ARBA00022999"/>
    </source>
</evidence>
<comment type="catalytic activity">
    <reaction evidence="12">
        <text>a 1,2-diacyl-sn-glycero-3-phospho-(1D-myo-inositol-4,5-bisphosphate) + H2O = 1D-myo-inositol 1,4,5-trisphosphate + a 1,2-diacyl-sn-glycerol + H(+)</text>
        <dbReference type="Rhea" id="RHEA:33179"/>
        <dbReference type="ChEBI" id="CHEBI:15377"/>
        <dbReference type="ChEBI" id="CHEBI:15378"/>
        <dbReference type="ChEBI" id="CHEBI:17815"/>
        <dbReference type="ChEBI" id="CHEBI:58456"/>
        <dbReference type="ChEBI" id="CHEBI:203600"/>
        <dbReference type="EC" id="3.1.4.11"/>
    </reaction>
</comment>
<dbReference type="InterPro" id="IPR011992">
    <property type="entry name" value="EF-hand-dom_pair"/>
</dbReference>
<dbReference type="Pfam" id="PF00168">
    <property type="entry name" value="C2"/>
    <property type="match status" value="1"/>
</dbReference>
<dbReference type="Gene3D" id="3.20.20.190">
    <property type="entry name" value="Phosphatidylinositol (PI) phosphodiesterase"/>
    <property type="match status" value="1"/>
</dbReference>
<dbReference type="GO" id="GO:0048468">
    <property type="term" value="P:cell development"/>
    <property type="evidence" value="ECO:0007669"/>
    <property type="project" value="UniProtKB-ARBA"/>
</dbReference>
<dbReference type="SUPFAM" id="SSF55550">
    <property type="entry name" value="SH2 domain"/>
    <property type="match status" value="2"/>
</dbReference>
<dbReference type="InterPro" id="IPR001849">
    <property type="entry name" value="PH_domain"/>
</dbReference>
<dbReference type="PROSITE" id="PS50008">
    <property type="entry name" value="PIPLC_Y_DOMAIN"/>
    <property type="match status" value="1"/>
</dbReference>
<comment type="cofactor">
    <cofactor evidence="1">
        <name>Ca(2+)</name>
        <dbReference type="ChEBI" id="CHEBI:29108"/>
    </cofactor>
</comment>
<evidence type="ECO:0000256" key="10">
    <source>
        <dbReference type="ARBA" id="ARBA00023098"/>
    </source>
</evidence>
<dbReference type="CDD" id="cd00275">
    <property type="entry name" value="C2_PLC_like"/>
    <property type="match status" value="1"/>
</dbReference>
<protein>
    <recommendedName>
        <fullName evidence="2 12">Phosphoinositide phospholipase C</fullName>
        <ecNumber evidence="2 12">3.1.4.11</ecNumber>
    </recommendedName>
</protein>
<reference evidence="13" key="1">
    <citation type="submission" date="2015-05" db="UniProtKB">
        <authorList>
            <consortium name="EnsemblMetazoa"/>
        </authorList>
    </citation>
    <scope>IDENTIFICATION</scope>
</reference>
<dbReference type="InParanoid" id="T1HV24"/>
<dbReference type="EMBL" id="ACPB03018902">
    <property type="status" value="NOT_ANNOTATED_CDS"/>
    <property type="molecule type" value="Genomic_DNA"/>
</dbReference>
<dbReference type="InterPro" id="IPR036028">
    <property type="entry name" value="SH3-like_dom_sf"/>
</dbReference>
<evidence type="ECO:0000256" key="3">
    <source>
        <dbReference type="ARBA" id="ARBA00022443"/>
    </source>
</evidence>
<dbReference type="Pfam" id="PF23329">
    <property type="entry name" value="EF_HAND_1_PLCG"/>
    <property type="match status" value="1"/>
</dbReference>
<dbReference type="SUPFAM" id="SSF49562">
    <property type="entry name" value="C2 domain (Calcium/lipid-binding domain, CaLB)"/>
    <property type="match status" value="1"/>
</dbReference>
<dbReference type="SUPFAM" id="SSF51695">
    <property type="entry name" value="PLC-like phosphodiesterases"/>
    <property type="match status" value="1"/>
</dbReference>
<sequence>EMEQIISQLERGTIVTRFFPRKRPERKTLMIRRETSQIAWARSHTTKAYDGTIEMREVKEIRLGRASKDFERWPEESKRIENQRCFVIIYGSEFKLKSLSIAALSEKECDIWLRGLRCLVQDTILAPYPLQVERWLRKEFYAMESTRETENHSPLLRVVTLKDIKAFLPRINCKLSTNKLRELFQEVDVRRAAELAFDDFAELYHKIMYDENTFRDILDQYSSTSDNGKIVTVRDLTKFLVQEQGENVDGKEVSKHMREYLQDPQRNVQQPFFTRVECSLFSLSFPFPIPKLFFWKPSTSHPLLIFNYEYFFSLFLSLLDLIVKSLQHAISSSSSLLRRCLVTCLPGGLPFDYIIFKQPYRSRCIRCEIFENIHVYFTHSTYFFNASICRSKIVDINRKRIEDVNSFIHICGSRFYKAARNLKLTYCANDVRLKCHVHHLNVSRKDFSISSEKTVLCQAVAMNAKIFAIFIFSYPSFGAVSEALSILLFVFRFQRHRIEWIHVLNLFHFLKLIEVISVARQIYSNCSALKGRKISLFITEIFSGVDCYNLHHQGVPNDELHYGEKWFHGKLAGGRSEADALLKAYSYLGDGTFLVRESDTFVGDYSLSFWRQGKVNHCRIRSKQDRGQTKYMLVDSTNFDSLYSLITHYRSHPLKSQEFLITLSEPVPQPSKHEGKEWYHNNASRSCAEDLLKRVPYDGAFLVRPSDKDQNAFAISFRADKKIKHCRIRMEGRLYTIGTYQFESLVELVNYYERHPLYGKIKLAYPIGEDVMHRLRLNSEQQTKEHDESCVLGTSDYMDPSSLSCKVTVKALYDYQARHEDELSFCKHAIITNVAKQDGGWWKGDYGGKRLHWFPSNYVEEIEPQQERDDNSSDSMLLGNLQKGSLDVMGAVVEMVPGNVDGLDWVLRIQNPNMCTMFEVAVPLHEQALDWMTAIKETAQNASVRESQNKEMERAWRITKEISNLIIYCRSVPFNIDKLKQTGFLYAEMSSFPETKAEKLMCQQEIRFFVNYHQYQFSRVYPKGQRIDSSNYNPLPIWNAGCQMVALNYQTPDKAMQLNQSRFRLNGYCGYVLRPECMFRPDYDPTDASCLLRTDYLVFTIKVIAARHLQRSSRGMVSPFVEVEILGADYDTGIKLTTKTLSDNGLNPVWNETCEFDVLNPSLAMLRFNVQDEDMFGDKKFLGQATNPIIGLRTGYRSVPLKNGYSEAQELSTLLIHISVRSSSTV</sequence>
<keyword evidence="9" id="KW-0727">SH2 domain</keyword>
<evidence type="ECO:0000256" key="11">
    <source>
        <dbReference type="ARBA" id="ARBA00023224"/>
    </source>
</evidence>
<keyword evidence="8 12" id="KW-0442">Lipid degradation</keyword>
<dbReference type="InterPro" id="IPR036860">
    <property type="entry name" value="SH2_dom_sf"/>
</dbReference>
<dbReference type="FunFam" id="2.30.30.40:FF:000119">
    <property type="entry name" value="1-phosphatidylinositol 4,5-bisphosphate phosphodiesterase gamma"/>
    <property type="match status" value="1"/>
</dbReference>
<dbReference type="EnsemblMetazoa" id="RPRC007894-RA">
    <property type="protein sequence ID" value="RPRC007894-PA"/>
    <property type="gene ID" value="RPRC007894"/>
</dbReference>
<evidence type="ECO:0000256" key="4">
    <source>
        <dbReference type="ARBA" id="ARBA00022553"/>
    </source>
</evidence>
<evidence type="ECO:0000313" key="13">
    <source>
        <dbReference type="EnsemblMetazoa" id="RPRC007894-PA"/>
    </source>
</evidence>
<dbReference type="SMART" id="SM00233">
    <property type="entry name" value="PH"/>
    <property type="match status" value="2"/>
</dbReference>
<dbReference type="InterPro" id="IPR001192">
    <property type="entry name" value="PI-PLC_fam"/>
</dbReference>
<dbReference type="Gene3D" id="2.60.40.150">
    <property type="entry name" value="C2 domain"/>
    <property type="match status" value="1"/>
</dbReference>
<dbReference type="InterPro" id="IPR035892">
    <property type="entry name" value="C2_domain_sf"/>
</dbReference>
<dbReference type="Proteomes" id="UP000015103">
    <property type="component" value="Unassembled WGS sequence"/>
</dbReference>
<dbReference type="PRINTS" id="PR00401">
    <property type="entry name" value="SH2DOMAIN"/>
</dbReference>
<dbReference type="CDD" id="cd10341">
    <property type="entry name" value="SH2_N-SH2_PLC_gamma_like"/>
    <property type="match status" value="1"/>
</dbReference>
<dbReference type="PRINTS" id="PR00452">
    <property type="entry name" value="SH3DOMAIN"/>
</dbReference>
<evidence type="ECO:0000256" key="12">
    <source>
        <dbReference type="RuleBase" id="RU361133"/>
    </source>
</evidence>
<keyword evidence="10 12" id="KW-0443">Lipid metabolism</keyword>
<dbReference type="PROSITE" id="PS50004">
    <property type="entry name" value="C2"/>
    <property type="match status" value="1"/>
</dbReference>
<dbReference type="Gene3D" id="2.30.29.30">
    <property type="entry name" value="Pleckstrin-homology domain (PH domain)/Phosphotyrosine-binding domain (PTB)"/>
    <property type="match status" value="1"/>
</dbReference>
<dbReference type="OMA" id="PNECEQW"/>
<evidence type="ECO:0000256" key="1">
    <source>
        <dbReference type="ARBA" id="ARBA00001913"/>
    </source>
</evidence>
<dbReference type="PROSITE" id="PS50002">
    <property type="entry name" value="SH3"/>
    <property type="match status" value="1"/>
</dbReference>
<keyword evidence="3" id="KW-0728">SH3 domain</keyword>
<dbReference type="CDD" id="cd11825">
    <property type="entry name" value="SH3_PLCgamma"/>
    <property type="match status" value="1"/>
</dbReference>
<dbReference type="AlphaFoldDB" id="T1HV24"/>
<dbReference type="FunFam" id="3.30.505.10:FF:000011">
    <property type="entry name" value="1-phosphatidylinositol 4,5-bisphosphate phosphodiesterase gamma"/>
    <property type="match status" value="1"/>
</dbReference>
<name>T1HV24_RHOPR</name>
<dbReference type="CDD" id="cd13362">
    <property type="entry name" value="PH_PLC_gamma"/>
    <property type="match status" value="1"/>
</dbReference>
<evidence type="ECO:0000256" key="7">
    <source>
        <dbReference type="ARBA" id="ARBA00022837"/>
    </source>
</evidence>
<dbReference type="GO" id="GO:0004435">
    <property type="term" value="F:phosphatidylinositol-4,5-bisphosphate phospholipase C activity"/>
    <property type="evidence" value="ECO:0007669"/>
    <property type="project" value="UniProtKB-EC"/>
</dbReference>
<keyword evidence="6 12" id="KW-0378">Hydrolase</keyword>
<evidence type="ECO:0000256" key="8">
    <source>
        <dbReference type="ARBA" id="ARBA00022963"/>
    </source>
</evidence>
<dbReference type="SUPFAM" id="SSF47473">
    <property type="entry name" value="EF-hand"/>
    <property type="match status" value="1"/>
</dbReference>
<dbReference type="SMART" id="SM00252">
    <property type="entry name" value="SH2"/>
    <property type="match status" value="2"/>
</dbReference>
<dbReference type="GO" id="GO:0009653">
    <property type="term" value="P:anatomical structure morphogenesis"/>
    <property type="evidence" value="ECO:0007669"/>
    <property type="project" value="UniProtKB-ARBA"/>
</dbReference>
<dbReference type="EC" id="3.1.4.11" evidence="2 12"/>
<dbReference type="HOGENOM" id="CLU_002738_5_0_1"/>
<dbReference type="FunFam" id="2.30.29.30:FF:000025">
    <property type="entry name" value="Phosphoinositide phospholipase C"/>
    <property type="match status" value="1"/>
</dbReference>
<dbReference type="STRING" id="13249.T1HV24"/>
<keyword evidence="14" id="KW-1185">Reference proteome</keyword>
<dbReference type="GO" id="GO:0010634">
    <property type="term" value="P:positive regulation of epithelial cell migration"/>
    <property type="evidence" value="ECO:0007669"/>
    <property type="project" value="TreeGrafter"/>
</dbReference>
<dbReference type="InterPro" id="IPR000008">
    <property type="entry name" value="C2_dom"/>
</dbReference>
<dbReference type="SUPFAM" id="SSF50729">
    <property type="entry name" value="PH domain-like"/>
    <property type="match status" value="1"/>
</dbReference>
<dbReference type="InterPro" id="IPR001711">
    <property type="entry name" value="PLipase_C_Pinositol-sp_Y"/>
</dbReference>
<evidence type="ECO:0000256" key="6">
    <source>
        <dbReference type="ARBA" id="ARBA00022801"/>
    </source>
</evidence>
<evidence type="ECO:0000313" key="14">
    <source>
        <dbReference type="Proteomes" id="UP000015103"/>
    </source>
</evidence>
<dbReference type="Pfam" id="PF00387">
    <property type="entry name" value="PI-PLC-Y"/>
    <property type="match status" value="1"/>
</dbReference>
<dbReference type="Pfam" id="PF23583">
    <property type="entry name" value="EF_HAND_2_PLCG"/>
    <property type="match status" value="1"/>
</dbReference>
<dbReference type="CDD" id="cd09932">
    <property type="entry name" value="SH2_C-SH2_PLC_gamma_like"/>
    <property type="match status" value="1"/>
</dbReference>
<dbReference type="SMART" id="SM00326">
    <property type="entry name" value="SH3"/>
    <property type="match status" value="1"/>
</dbReference>
<dbReference type="Gene3D" id="2.30.30.40">
    <property type="entry name" value="SH3 Domains"/>
    <property type="match status" value="1"/>
</dbReference>
<dbReference type="InterPro" id="IPR035024">
    <property type="entry name" value="PLC-gamma_N-SH2"/>
</dbReference>
<accession>T1HV24</accession>
<keyword evidence="5" id="KW-0677">Repeat</keyword>
<dbReference type="InterPro" id="IPR056586">
    <property type="entry name" value="EF-hand_PLCG1"/>
</dbReference>
<keyword evidence="4" id="KW-0597">Phosphoprotein</keyword>
<dbReference type="InterPro" id="IPR035023">
    <property type="entry name" value="PLC-gamma_C-SH2"/>
</dbReference>
<dbReference type="InterPro" id="IPR057061">
    <property type="entry name" value="PLCG_EF-hand_2"/>
</dbReference>
<dbReference type="GO" id="GO:0016042">
    <property type="term" value="P:lipid catabolic process"/>
    <property type="evidence" value="ECO:0007669"/>
    <property type="project" value="UniProtKB-KW"/>
</dbReference>
<dbReference type="Gene3D" id="3.30.505.10">
    <property type="entry name" value="SH2 domain"/>
    <property type="match status" value="2"/>
</dbReference>
<organism evidence="13 14">
    <name type="scientific">Rhodnius prolixus</name>
    <name type="common">Triatomid bug</name>
    <dbReference type="NCBI Taxonomy" id="13249"/>
    <lineage>
        <taxon>Eukaryota</taxon>
        <taxon>Metazoa</taxon>
        <taxon>Ecdysozoa</taxon>
        <taxon>Arthropoda</taxon>
        <taxon>Hexapoda</taxon>
        <taxon>Insecta</taxon>
        <taxon>Pterygota</taxon>
        <taxon>Neoptera</taxon>
        <taxon>Paraneoptera</taxon>
        <taxon>Hemiptera</taxon>
        <taxon>Heteroptera</taxon>
        <taxon>Panheteroptera</taxon>
        <taxon>Cimicomorpha</taxon>
        <taxon>Reduviidae</taxon>
        <taxon>Triatominae</taxon>
        <taxon>Rhodnius</taxon>
    </lineage>
</organism>
<dbReference type="InterPro" id="IPR001452">
    <property type="entry name" value="SH3_domain"/>
</dbReference>
<evidence type="ECO:0000256" key="5">
    <source>
        <dbReference type="ARBA" id="ARBA00022737"/>
    </source>
</evidence>
<dbReference type="SMART" id="SM00239">
    <property type="entry name" value="C2"/>
    <property type="match status" value="1"/>
</dbReference>
<dbReference type="PANTHER" id="PTHR10336:SF159">
    <property type="entry name" value="1-PHOSPHATIDYLINOSITOL 4,5-BISPHOSPHATE PHOSPHODIESTERASE GAMMA"/>
    <property type="match status" value="1"/>
</dbReference>
<dbReference type="GO" id="GO:0032587">
    <property type="term" value="C:ruffle membrane"/>
    <property type="evidence" value="ECO:0007669"/>
    <property type="project" value="TreeGrafter"/>
</dbReference>
<dbReference type="eggNOG" id="KOG1264">
    <property type="taxonomic scope" value="Eukaryota"/>
</dbReference>
<proteinExistence type="predicted"/>
<evidence type="ECO:0000256" key="2">
    <source>
        <dbReference type="ARBA" id="ARBA00012368"/>
    </source>
</evidence>
<dbReference type="FunCoup" id="T1HV24">
    <property type="interactions" value="745"/>
</dbReference>
<dbReference type="SMART" id="SM00149">
    <property type="entry name" value="PLCYc"/>
    <property type="match status" value="1"/>
</dbReference>
<dbReference type="Pfam" id="PF00018">
    <property type="entry name" value="SH3_1"/>
    <property type="match status" value="1"/>
</dbReference>
<keyword evidence="7" id="KW-0106">Calcium</keyword>
<dbReference type="PROSITE" id="PS50001">
    <property type="entry name" value="SH2"/>
    <property type="match status" value="2"/>
</dbReference>
<dbReference type="GO" id="GO:0048015">
    <property type="term" value="P:phosphatidylinositol-mediated signaling"/>
    <property type="evidence" value="ECO:0007669"/>
    <property type="project" value="TreeGrafter"/>
</dbReference>
<dbReference type="Pfam" id="PF00017">
    <property type="entry name" value="SH2"/>
    <property type="match status" value="2"/>
</dbReference>
<dbReference type="GO" id="GO:0046488">
    <property type="term" value="P:phosphatidylinositol metabolic process"/>
    <property type="evidence" value="ECO:0007669"/>
    <property type="project" value="TreeGrafter"/>
</dbReference>
<dbReference type="PRINTS" id="PR00390">
    <property type="entry name" value="PHPHLIPASEC"/>
</dbReference>
<dbReference type="PROSITE" id="PS50003">
    <property type="entry name" value="PH_DOMAIN"/>
    <property type="match status" value="1"/>
</dbReference>
<keyword evidence="11" id="KW-0807">Transducer</keyword>
<dbReference type="InterPro" id="IPR017946">
    <property type="entry name" value="PLC-like_Pdiesterase_TIM-brl"/>
</dbReference>
<dbReference type="GO" id="GO:0051209">
    <property type="term" value="P:release of sequestered calcium ion into cytosol"/>
    <property type="evidence" value="ECO:0007669"/>
    <property type="project" value="TreeGrafter"/>
</dbReference>
<dbReference type="InterPro" id="IPR011993">
    <property type="entry name" value="PH-like_dom_sf"/>
</dbReference>
<dbReference type="VEuPathDB" id="VectorBase:RPRC007894"/>
<dbReference type="InterPro" id="IPR000980">
    <property type="entry name" value="SH2"/>
</dbReference>
<dbReference type="FunFam" id="3.30.505.10:FF:000009">
    <property type="entry name" value="1-phosphatidylinositol 4,5-bisphosphate phosphodiesterase gamma"/>
    <property type="match status" value="1"/>
</dbReference>
<dbReference type="Gene3D" id="1.10.238.10">
    <property type="entry name" value="EF-hand"/>
    <property type="match status" value="1"/>
</dbReference>
<dbReference type="CDD" id="cd16201">
    <property type="entry name" value="EFh_PI-PLCgamma"/>
    <property type="match status" value="1"/>
</dbReference>
<dbReference type="PANTHER" id="PTHR10336">
    <property type="entry name" value="PHOSPHOINOSITIDE-SPECIFIC PHOSPHOLIPASE C FAMILY PROTEIN"/>
    <property type="match status" value="1"/>
</dbReference>
<dbReference type="SUPFAM" id="SSF50044">
    <property type="entry name" value="SH3-domain"/>
    <property type="match status" value="1"/>
</dbReference>